<feature type="chain" id="PRO_5043138320" evidence="1">
    <location>
        <begin position="17"/>
        <end position="94"/>
    </location>
</feature>
<evidence type="ECO:0000313" key="4">
    <source>
        <dbReference type="WBParaSite" id="ECPE_0001320201-mRNA-1"/>
    </source>
</evidence>
<name>A0A183B1S8_9TREM</name>
<sequence length="94" mass="10116">MLSGRVLLGFVSLGFAGQLDDFEPLGVTAVGGFTDKHHLTTLMSAQPPVEHYEKDSGMYGNGDSERFNPQVFVLSSAKRKDSEADDGATTSYQS</sequence>
<feature type="signal peptide" evidence="1">
    <location>
        <begin position="1"/>
        <end position="16"/>
    </location>
</feature>
<accession>A0A183B1S8</accession>
<gene>
    <name evidence="2" type="ORF">ECPE_LOCUS13163</name>
</gene>
<evidence type="ECO:0000313" key="3">
    <source>
        <dbReference type="Proteomes" id="UP000272942"/>
    </source>
</evidence>
<dbReference type="AlphaFoldDB" id="A0A183B1S8"/>
<protein>
    <submittedName>
        <fullName evidence="4">Secreted protein</fullName>
    </submittedName>
</protein>
<dbReference type="EMBL" id="UZAN01054455">
    <property type="protein sequence ID" value="VDP90435.1"/>
    <property type="molecule type" value="Genomic_DNA"/>
</dbReference>
<keyword evidence="1" id="KW-0732">Signal</keyword>
<evidence type="ECO:0000256" key="1">
    <source>
        <dbReference type="SAM" id="SignalP"/>
    </source>
</evidence>
<reference evidence="2 3" key="2">
    <citation type="submission" date="2018-11" db="EMBL/GenBank/DDBJ databases">
        <authorList>
            <consortium name="Pathogen Informatics"/>
        </authorList>
    </citation>
    <scope>NUCLEOTIDE SEQUENCE [LARGE SCALE GENOMIC DNA]</scope>
    <source>
        <strain evidence="2 3">Egypt</strain>
    </source>
</reference>
<dbReference type="WBParaSite" id="ECPE_0001320201-mRNA-1">
    <property type="protein sequence ID" value="ECPE_0001320201-mRNA-1"/>
    <property type="gene ID" value="ECPE_0001320201"/>
</dbReference>
<organism evidence="4">
    <name type="scientific">Echinostoma caproni</name>
    <dbReference type="NCBI Taxonomy" id="27848"/>
    <lineage>
        <taxon>Eukaryota</taxon>
        <taxon>Metazoa</taxon>
        <taxon>Spiralia</taxon>
        <taxon>Lophotrochozoa</taxon>
        <taxon>Platyhelminthes</taxon>
        <taxon>Trematoda</taxon>
        <taxon>Digenea</taxon>
        <taxon>Plagiorchiida</taxon>
        <taxon>Echinostomata</taxon>
        <taxon>Echinostomatoidea</taxon>
        <taxon>Echinostomatidae</taxon>
        <taxon>Echinostoma</taxon>
    </lineage>
</organism>
<keyword evidence="3" id="KW-1185">Reference proteome</keyword>
<proteinExistence type="predicted"/>
<reference evidence="4" key="1">
    <citation type="submission" date="2016-06" db="UniProtKB">
        <authorList>
            <consortium name="WormBaseParasite"/>
        </authorList>
    </citation>
    <scope>IDENTIFICATION</scope>
</reference>
<dbReference type="Proteomes" id="UP000272942">
    <property type="component" value="Unassembled WGS sequence"/>
</dbReference>
<evidence type="ECO:0000313" key="2">
    <source>
        <dbReference type="EMBL" id="VDP90435.1"/>
    </source>
</evidence>